<dbReference type="AlphaFoldDB" id="A0A939GXB9"/>
<dbReference type="RefSeq" id="WP_207574595.1">
    <property type="nucleotide sequence ID" value="NZ_JAFNME010000006.1"/>
</dbReference>
<proteinExistence type="predicted"/>
<protein>
    <submittedName>
        <fullName evidence="3">Flagellar hook-length control protein FliK</fullName>
    </submittedName>
</protein>
<comment type="caution">
    <text evidence="3">The sequence shown here is derived from an EMBL/GenBank/DDBJ whole genome shotgun (WGS) entry which is preliminary data.</text>
</comment>
<gene>
    <name evidence="3" type="ORF">J1777_04235</name>
</gene>
<reference evidence="3" key="1">
    <citation type="submission" date="2021-03" db="EMBL/GenBank/DDBJ databases">
        <title>Comamonas denitrificans.</title>
        <authorList>
            <person name="Finster K."/>
        </authorList>
    </citation>
    <scope>NUCLEOTIDE SEQUENCE</scope>
    <source>
        <strain evidence="3">MM2021_4</strain>
    </source>
</reference>
<feature type="region of interest" description="Disordered" evidence="1">
    <location>
        <begin position="1"/>
        <end position="28"/>
    </location>
</feature>
<accession>A0A939GXB9</accession>
<dbReference type="EMBL" id="JAFNME010000006">
    <property type="protein sequence ID" value="MBO1249051.1"/>
    <property type="molecule type" value="Genomic_DNA"/>
</dbReference>
<feature type="domain" description="Flagellar hook-length control protein-like C-terminal" evidence="2">
    <location>
        <begin position="320"/>
        <end position="378"/>
    </location>
</feature>
<sequence>MAVTTSASIAPPPGLAKPGASGAAKKEADHDLATLPFGQLLQGLADDPQAEAHSALAALAQLAAATPGAKESALDSEALNAEAAGLLPGAVLGLEHLQTLVGQTLRLDTQADRLQREGSSTPLPSALLPAQSAMAKALASGETPAVALGVQSAGTNPLAAGQALVVDAQQGQMEAAAEDAQSLLGTAQAEPEVDTSAGKLLLQTGVWQLVSPSAAAPAAALLGHMGQWATQWLGSAGGGGVAGKNSESANGSKNTVGLEALLSGGGTGQRLTEQAVQASTASQNAQNNPAPEPQAQENLRFWLQGDQQRGEVVVQRDGKPLRVQVQMRGNQAHVVFRSDEAEVRTQLDAGLAQLGDLLAQQGLALAGAQVQPEAQPGQSHNAASYEGQAHQGRVQVAASAVAVAAENANTGQPSGPGQLNVYV</sequence>
<keyword evidence="3" id="KW-0966">Cell projection</keyword>
<evidence type="ECO:0000313" key="3">
    <source>
        <dbReference type="EMBL" id="MBO1249051.1"/>
    </source>
</evidence>
<dbReference type="Gene3D" id="3.30.750.140">
    <property type="match status" value="1"/>
</dbReference>
<evidence type="ECO:0000256" key="1">
    <source>
        <dbReference type="SAM" id="MobiDB-lite"/>
    </source>
</evidence>
<keyword evidence="3" id="KW-0282">Flagellum</keyword>
<dbReference type="InterPro" id="IPR021136">
    <property type="entry name" value="Flagellar_hook_control-like_C"/>
</dbReference>
<evidence type="ECO:0000259" key="2">
    <source>
        <dbReference type="Pfam" id="PF02120"/>
    </source>
</evidence>
<keyword evidence="3" id="KW-0969">Cilium</keyword>
<dbReference type="InterPro" id="IPR038610">
    <property type="entry name" value="FliK-like_C_sf"/>
</dbReference>
<dbReference type="Pfam" id="PF02120">
    <property type="entry name" value="Flg_hook"/>
    <property type="match status" value="1"/>
</dbReference>
<keyword evidence="4" id="KW-1185">Reference proteome</keyword>
<name>A0A939GXB9_9BURK</name>
<organism evidence="3 4">
    <name type="scientific">Comamonas denitrificans</name>
    <dbReference type="NCBI Taxonomy" id="117506"/>
    <lineage>
        <taxon>Bacteria</taxon>
        <taxon>Pseudomonadati</taxon>
        <taxon>Pseudomonadota</taxon>
        <taxon>Betaproteobacteria</taxon>
        <taxon>Burkholderiales</taxon>
        <taxon>Comamonadaceae</taxon>
        <taxon>Comamonas</taxon>
    </lineage>
</organism>
<evidence type="ECO:0000313" key="4">
    <source>
        <dbReference type="Proteomes" id="UP000664731"/>
    </source>
</evidence>
<dbReference type="Proteomes" id="UP000664731">
    <property type="component" value="Unassembled WGS sequence"/>
</dbReference>